<reference evidence="2" key="1">
    <citation type="submission" date="2019-05" db="EMBL/GenBank/DDBJ databases">
        <authorList>
            <person name="Naeem R."/>
            <person name="Antony C."/>
            <person name="Guan Q."/>
        </authorList>
    </citation>
    <scope>NUCLEOTIDE SEQUENCE</scope>
    <source>
        <strain evidence="2">2</strain>
    </source>
</reference>
<organism evidence="2">
    <name type="scientific">Mycobacterium riyadhense</name>
    <dbReference type="NCBI Taxonomy" id="486698"/>
    <lineage>
        <taxon>Bacteria</taxon>
        <taxon>Bacillati</taxon>
        <taxon>Actinomycetota</taxon>
        <taxon>Actinomycetes</taxon>
        <taxon>Mycobacteriales</taxon>
        <taxon>Mycobacteriaceae</taxon>
        <taxon>Mycobacterium</taxon>
    </lineage>
</organism>
<sequence length="311" mass="33770">MASPQSGRVQLQLSESADEPGRAAPWIGPLLALGTRAARYSRRFTGQQLVIALSVPKRDFAASLIGCGWVLASDAPTLPGPLETLREMEPGQPLRAVNSRQVITGKFSSLDERVQPPRAQFAGSSWSIDGIRALVPITEYDQPERAPRPEPGSVERMARLDLSWDTRLAKPAADLAIVGTLTWLKEDFEAHLAREDDSLPSSRIRSLLMPKIGRPATWYTRVYASAKLAEQLPIPEDVIAVILDGNGAIKYLVEIEAPVVICVLDRSVADETAAELVIQLRNTRGEPLSLSGDIGWRPPAGVEALAFTVAL</sequence>
<feature type="region of interest" description="Disordered" evidence="1">
    <location>
        <begin position="1"/>
        <end position="20"/>
    </location>
</feature>
<dbReference type="AlphaFoldDB" id="A0A653EXJ1"/>
<gene>
    <name evidence="2" type="ORF">BIN_B_04338</name>
</gene>
<accession>A0A653EXJ1</accession>
<evidence type="ECO:0000256" key="1">
    <source>
        <dbReference type="SAM" id="MobiDB-lite"/>
    </source>
</evidence>
<evidence type="ECO:0000313" key="2">
    <source>
        <dbReference type="EMBL" id="VTP02053.1"/>
    </source>
</evidence>
<name>A0A653EXJ1_9MYCO</name>
<feature type="compositionally biased region" description="Polar residues" evidence="1">
    <location>
        <begin position="1"/>
        <end position="15"/>
    </location>
</feature>
<dbReference type="EMBL" id="LR589126">
    <property type="protein sequence ID" value="VTP02053.1"/>
    <property type="molecule type" value="Genomic_DNA"/>
</dbReference>
<protein>
    <submittedName>
        <fullName evidence="2">Uncharacterized protein</fullName>
    </submittedName>
</protein>
<proteinExistence type="predicted"/>